<reference evidence="2" key="1">
    <citation type="submission" date="2021-07" db="EMBL/GenBank/DDBJ databases">
        <authorList>
            <person name="Durling M."/>
        </authorList>
    </citation>
    <scope>NUCLEOTIDE SEQUENCE</scope>
</reference>
<dbReference type="EMBL" id="CAJVRM010000662">
    <property type="protein sequence ID" value="CAG8982609.1"/>
    <property type="molecule type" value="Genomic_DNA"/>
</dbReference>
<name>A0A9N9LWX1_9HELO</name>
<accession>A0A9N9LWX1</accession>
<comment type="caution">
    <text evidence="2">The sequence shown here is derived from an EMBL/GenBank/DDBJ whole genome shotgun (WGS) entry which is preliminary data.</text>
</comment>
<dbReference type="AlphaFoldDB" id="A0A9N9LWX1"/>
<keyword evidence="3" id="KW-1185">Reference proteome</keyword>
<dbReference type="OrthoDB" id="5417628at2759"/>
<feature type="region of interest" description="Disordered" evidence="1">
    <location>
        <begin position="372"/>
        <end position="442"/>
    </location>
</feature>
<feature type="region of interest" description="Disordered" evidence="1">
    <location>
        <begin position="325"/>
        <end position="349"/>
    </location>
</feature>
<sequence>MRYQNWDVLLFPEQSKIPQQEFKTACQVIQDHDAQTLQTNPSLLPTVTSFIPALPPGAHFRVSIHSWENPEISRFIQSIKKSTDKIMFEARVFLDGRIAGSKWFSQDGPWPTILELSIDLDKHGEYEKLKFPAFHQELLSQSYWNACDDYGRVKIIIAEGFTRDNMTYPFERVKNLTSAIAWPNAAMWRQVPVVGPYYAPHFASQQAEEDTEAHSHSPRRAIMAARPPLATCNMESLYNQPVYLRPSMLDPFTEPSFSGWRQSSVRQSSATDVSMPDYTKPNTRTGSVRHFTDPMSVSDKPDRRFESLQMPGAYETICEALMPRVPVNTPQNGEPTPGRKEKMQESPRGVEQPIIGNENAAGAARKVSQPFSIANHGTNKRQRVVTPAASKVIDDEDEPRSSPAFRKTSGISSKSEPPPPPPHREPHREGDVRILSGNQNIR</sequence>
<feature type="region of interest" description="Disordered" evidence="1">
    <location>
        <begin position="268"/>
        <end position="302"/>
    </location>
</feature>
<protein>
    <submittedName>
        <fullName evidence="2">Uncharacterized protein</fullName>
    </submittedName>
</protein>
<dbReference type="Proteomes" id="UP000701801">
    <property type="component" value="Unassembled WGS sequence"/>
</dbReference>
<gene>
    <name evidence="2" type="ORF">HYALB_00008101</name>
</gene>
<evidence type="ECO:0000313" key="3">
    <source>
        <dbReference type="Proteomes" id="UP000701801"/>
    </source>
</evidence>
<proteinExistence type="predicted"/>
<feature type="compositionally biased region" description="Basic and acidic residues" evidence="1">
    <location>
        <begin position="422"/>
        <end position="432"/>
    </location>
</feature>
<evidence type="ECO:0000313" key="2">
    <source>
        <dbReference type="EMBL" id="CAG8982609.1"/>
    </source>
</evidence>
<evidence type="ECO:0000256" key="1">
    <source>
        <dbReference type="SAM" id="MobiDB-lite"/>
    </source>
</evidence>
<organism evidence="2 3">
    <name type="scientific">Hymenoscyphus albidus</name>
    <dbReference type="NCBI Taxonomy" id="595503"/>
    <lineage>
        <taxon>Eukaryota</taxon>
        <taxon>Fungi</taxon>
        <taxon>Dikarya</taxon>
        <taxon>Ascomycota</taxon>
        <taxon>Pezizomycotina</taxon>
        <taxon>Leotiomycetes</taxon>
        <taxon>Helotiales</taxon>
        <taxon>Helotiaceae</taxon>
        <taxon>Hymenoscyphus</taxon>
    </lineage>
</organism>